<reference evidence="3" key="1">
    <citation type="submission" date="2014-09" db="EMBL/GenBank/DDBJ databases">
        <title>Draft genome sequence of an oleaginous Mucoromycotina fungus Mucor ambiguus NBRC6742.</title>
        <authorList>
            <person name="Takeda I."/>
            <person name="Yamane N."/>
            <person name="Morita T."/>
            <person name="Tamano K."/>
            <person name="Machida M."/>
            <person name="Baker S."/>
            <person name="Koike H."/>
        </authorList>
    </citation>
    <scope>NUCLEOTIDE SEQUENCE</scope>
    <source>
        <strain evidence="3">NBRC 6742</strain>
    </source>
</reference>
<dbReference type="GO" id="GO:0030010">
    <property type="term" value="P:establishment of cell polarity"/>
    <property type="evidence" value="ECO:0007669"/>
    <property type="project" value="TreeGrafter"/>
</dbReference>
<dbReference type="Pfam" id="PF08632">
    <property type="entry name" value="Zds_C"/>
    <property type="match status" value="1"/>
</dbReference>
<dbReference type="STRING" id="91626.A0A0C9LXD9"/>
<evidence type="ECO:0000313" key="3">
    <source>
        <dbReference type="EMBL" id="GAN09980.1"/>
    </source>
</evidence>
<dbReference type="SMART" id="SM01327">
    <property type="entry name" value="Zds_C"/>
    <property type="match status" value="1"/>
</dbReference>
<feature type="region of interest" description="Disordered" evidence="1">
    <location>
        <begin position="311"/>
        <end position="405"/>
    </location>
</feature>
<dbReference type="EMBL" id="DF836598">
    <property type="protein sequence ID" value="GAN09980.1"/>
    <property type="molecule type" value="Genomic_DNA"/>
</dbReference>
<gene>
    <name evidence="3" type="ORF">MAM1_0309c09513</name>
</gene>
<feature type="region of interest" description="Disordered" evidence="1">
    <location>
        <begin position="221"/>
        <end position="269"/>
    </location>
</feature>
<feature type="compositionally biased region" description="Polar residues" evidence="1">
    <location>
        <begin position="614"/>
        <end position="625"/>
    </location>
</feature>
<feature type="region of interest" description="Disordered" evidence="1">
    <location>
        <begin position="15"/>
        <end position="34"/>
    </location>
</feature>
<protein>
    <recommendedName>
        <fullName evidence="2">Protein Zds1 C-terminal domain-containing protein</fullName>
    </recommendedName>
</protein>
<feature type="compositionally biased region" description="Low complexity" evidence="1">
    <location>
        <begin position="566"/>
        <end position="581"/>
    </location>
</feature>
<dbReference type="Proteomes" id="UP000053815">
    <property type="component" value="Unassembled WGS sequence"/>
</dbReference>
<name>A0A0C9LXD9_9FUNG</name>
<evidence type="ECO:0000313" key="4">
    <source>
        <dbReference type="Proteomes" id="UP000053815"/>
    </source>
</evidence>
<dbReference type="GO" id="GO:0005737">
    <property type="term" value="C:cytoplasm"/>
    <property type="evidence" value="ECO:0007669"/>
    <property type="project" value="TreeGrafter"/>
</dbReference>
<proteinExistence type="predicted"/>
<dbReference type="GO" id="GO:0010971">
    <property type="term" value="P:positive regulation of G2/M transition of mitotic cell cycle"/>
    <property type="evidence" value="ECO:0007669"/>
    <property type="project" value="TreeGrafter"/>
</dbReference>
<dbReference type="AlphaFoldDB" id="A0A0C9LXD9"/>
<feature type="compositionally biased region" description="Basic and acidic residues" evidence="1">
    <location>
        <begin position="149"/>
        <end position="165"/>
    </location>
</feature>
<feature type="compositionally biased region" description="Basic and acidic residues" evidence="1">
    <location>
        <begin position="221"/>
        <end position="233"/>
    </location>
</feature>
<feature type="domain" description="Protein Zds1 C-terminal" evidence="2">
    <location>
        <begin position="413"/>
        <end position="465"/>
    </location>
</feature>
<dbReference type="PANTHER" id="PTHR28089:SF1">
    <property type="entry name" value="PROTEIN ZDS1-RELATED"/>
    <property type="match status" value="1"/>
</dbReference>
<organism evidence="3">
    <name type="scientific">Mucor ambiguus</name>
    <dbReference type="NCBI Taxonomy" id="91626"/>
    <lineage>
        <taxon>Eukaryota</taxon>
        <taxon>Fungi</taxon>
        <taxon>Fungi incertae sedis</taxon>
        <taxon>Mucoromycota</taxon>
        <taxon>Mucoromycotina</taxon>
        <taxon>Mucoromycetes</taxon>
        <taxon>Mucorales</taxon>
        <taxon>Mucorineae</taxon>
        <taxon>Mucoraceae</taxon>
        <taxon>Mucor</taxon>
    </lineage>
</organism>
<accession>A0A0C9LXD9</accession>
<dbReference type="PANTHER" id="PTHR28089">
    <property type="entry name" value="PROTEIN ZDS1-RELATED"/>
    <property type="match status" value="1"/>
</dbReference>
<feature type="compositionally biased region" description="Acidic residues" evidence="1">
    <location>
        <begin position="546"/>
        <end position="565"/>
    </location>
</feature>
<evidence type="ECO:0000256" key="1">
    <source>
        <dbReference type="SAM" id="MobiDB-lite"/>
    </source>
</evidence>
<dbReference type="OrthoDB" id="5589766at2759"/>
<feature type="compositionally biased region" description="Low complexity" evidence="1">
    <location>
        <begin position="311"/>
        <end position="335"/>
    </location>
</feature>
<feature type="compositionally biased region" description="Basic residues" evidence="1">
    <location>
        <begin position="520"/>
        <end position="536"/>
    </location>
</feature>
<evidence type="ECO:0000259" key="2">
    <source>
        <dbReference type="SMART" id="SM01327"/>
    </source>
</evidence>
<feature type="region of interest" description="Disordered" evidence="1">
    <location>
        <begin position="149"/>
        <end position="186"/>
    </location>
</feature>
<dbReference type="InterPro" id="IPR013941">
    <property type="entry name" value="ZDS1_C"/>
</dbReference>
<feature type="compositionally biased region" description="Low complexity" evidence="1">
    <location>
        <begin position="369"/>
        <end position="398"/>
    </location>
</feature>
<sequence length="641" mass="72752">MSTFCIYPLDQKDHQFQHHHHPSQPPNKEPGLSQLKSLSATGLSRILEIPLCLLENANSKDQQQQQQVYWLTNAHLNNTNDSGITSSHVAPKDEASTITATNELVTHSFANRKRSIVKRRKSVLSASFTAEDEAEAIRIDREHTLAALERGHRSEGERKEEKETQEIAEQEEGILEHDPSSNRESIFDAPRNIYSQQNLTFDVVNDGNVYDFELLKKPQELNRGNMRKEQKKEEEEEENDIPSKQVSLQQQKQQQQTEGANVVNPKDSAIDLRATALEQEKDDKEQAGIDIADDDSCTKVIDLSLASSLSLSSATGSSAPPLSSSSVSSHSPAPAMTTTLKKKSSWSPRRMFSAPSKKSTIDDRQEKFNISSLFSRKSSSPSSKKSNQNNNINNNSKSLDCTSKAKNDSCTLSKNTVSFNYTRLPIHTERAIYRLSHLKLTTPRRPLRDQVIISNLMFWYLSIVSTNCTTTENEPAPMEHLVMTKKACRMQQQQIHHKKRRMRNQVRPENSNAMDIITKQQKKPHQHRPHVNKKTAIRLYSNNSSSEEEDDEDGDDTDTDSDDNSDSFSFTSSNSSLSMSDVDYMEQKKMAKKTSKYSIFSSKKRDKRWLPSFSKGTNRVQQQRLQPDDDDDIPLAMYQTK</sequence>
<dbReference type="InterPro" id="IPR040206">
    <property type="entry name" value="Zds1/2"/>
</dbReference>
<keyword evidence="4" id="KW-1185">Reference proteome</keyword>
<feature type="region of interest" description="Disordered" evidence="1">
    <location>
        <begin position="518"/>
        <end position="641"/>
    </location>
</feature>